<evidence type="ECO:0000256" key="1">
    <source>
        <dbReference type="SAM" id="MobiDB-lite"/>
    </source>
</evidence>
<feature type="compositionally biased region" description="Low complexity" evidence="1">
    <location>
        <begin position="135"/>
        <end position="149"/>
    </location>
</feature>
<gene>
    <name evidence="2" type="ORF">BD311DRAFT_792423</name>
</gene>
<feature type="compositionally biased region" description="Low complexity" evidence="1">
    <location>
        <begin position="325"/>
        <end position="351"/>
    </location>
</feature>
<feature type="region of interest" description="Disordered" evidence="1">
    <location>
        <begin position="52"/>
        <end position="94"/>
    </location>
</feature>
<feature type="region of interest" description="Disordered" evidence="1">
    <location>
        <begin position="315"/>
        <end position="353"/>
    </location>
</feature>
<feature type="compositionally biased region" description="Polar residues" evidence="1">
    <location>
        <begin position="315"/>
        <end position="324"/>
    </location>
</feature>
<organism evidence="2">
    <name type="scientific">Dichomitus squalens</name>
    <dbReference type="NCBI Taxonomy" id="114155"/>
    <lineage>
        <taxon>Eukaryota</taxon>
        <taxon>Fungi</taxon>
        <taxon>Dikarya</taxon>
        <taxon>Basidiomycota</taxon>
        <taxon>Agaricomycotina</taxon>
        <taxon>Agaricomycetes</taxon>
        <taxon>Polyporales</taxon>
        <taxon>Polyporaceae</taxon>
        <taxon>Dichomitus</taxon>
    </lineage>
</organism>
<protein>
    <submittedName>
        <fullName evidence="2">Uncharacterized protein</fullName>
    </submittedName>
</protein>
<feature type="compositionally biased region" description="Polar residues" evidence="1">
    <location>
        <begin position="229"/>
        <end position="238"/>
    </location>
</feature>
<proteinExistence type="predicted"/>
<accession>A0A4Q9M8R9</accession>
<dbReference type="EMBL" id="ML143562">
    <property type="protein sequence ID" value="TBU22006.1"/>
    <property type="molecule type" value="Genomic_DNA"/>
</dbReference>
<reference evidence="2" key="1">
    <citation type="submission" date="2019-01" db="EMBL/GenBank/DDBJ databases">
        <title>Draft genome sequences of three monokaryotic isolates of the white-rot basidiomycete fungus Dichomitus squalens.</title>
        <authorList>
            <consortium name="DOE Joint Genome Institute"/>
            <person name="Lopez S.C."/>
            <person name="Andreopoulos B."/>
            <person name="Pangilinan J."/>
            <person name="Lipzen A."/>
            <person name="Riley R."/>
            <person name="Ahrendt S."/>
            <person name="Ng V."/>
            <person name="Barry K."/>
            <person name="Daum C."/>
            <person name="Grigoriev I.V."/>
            <person name="Hilden K.S."/>
            <person name="Makela M.R."/>
            <person name="de Vries R.P."/>
        </authorList>
    </citation>
    <scope>NUCLEOTIDE SEQUENCE [LARGE SCALE GENOMIC DNA]</scope>
    <source>
        <strain evidence="2">OM18370.1</strain>
    </source>
</reference>
<feature type="compositionally biased region" description="Low complexity" evidence="1">
    <location>
        <begin position="431"/>
        <end position="457"/>
    </location>
</feature>
<sequence length="506" mass="52200">MTAGPSRSRVTRVELTADQLLGSDLTPARPFKHSKHGPKNITVEQLLGTSLTITPAARNNAASRSRSTPRPAARSPPSSFVRPSLSRNVPAVPNPTRITADEVLRTGLPVRTLQAAKQRARTGQTLVLTAEQLLGSGASGSSSSSPGSSRVLPASELAGSGPSSRMRSSHARDNASNPPSGPSRSAAGAGNSRVARPSTAGAATGGGSSGNDSSSAGRGRDNRPRQLRRSSSMGSTHTLPIYTKEPGESEVVISRGTADLEDEITITVMTPVEENGPSFVEGLPTSSLSASTVLDSAQQLSPTLDTGAPPALNPVVNSASSPVMTTSRLSPTPTTTPIAIPTGRGPYAARAPPAPYADEVPSYEFAMSTPDLHALPIHIPPPSSPALGSPRALSPSTPSPSTPASPSSRPDSSSPPSPTEGAESPRRRFGLRSLFRSSSRTRLRGGSVSGLPSLGLTSPPPPLPPLPVASPRPFHRSSHSASMLDLLSRSWSDNPMVRARSDRGDA</sequence>
<evidence type="ECO:0000313" key="2">
    <source>
        <dbReference type="EMBL" id="TBU22006.1"/>
    </source>
</evidence>
<name>A0A4Q9M8R9_9APHY</name>
<feature type="compositionally biased region" description="Pro residues" evidence="1">
    <location>
        <begin position="458"/>
        <end position="470"/>
    </location>
</feature>
<dbReference type="OrthoDB" id="2758562at2759"/>
<feature type="compositionally biased region" description="Low complexity" evidence="1">
    <location>
        <begin position="55"/>
        <end position="87"/>
    </location>
</feature>
<dbReference type="AlphaFoldDB" id="A0A4Q9M8R9"/>
<feature type="region of interest" description="Disordered" evidence="1">
    <location>
        <begin position="374"/>
        <end position="480"/>
    </location>
</feature>
<feature type="region of interest" description="Disordered" evidence="1">
    <location>
        <begin position="1"/>
        <end position="40"/>
    </location>
</feature>
<dbReference type="Proteomes" id="UP000292957">
    <property type="component" value="Unassembled WGS sequence"/>
</dbReference>
<feature type="region of interest" description="Disordered" evidence="1">
    <location>
        <begin position="135"/>
        <end position="250"/>
    </location>
</feature>